<keyword evidence="2" id="KW-0051">Antiviral defense</keyword>
<comment type="caution">
    <text evidence="5">The sequence shown here is derived from an EMBL/GenBank/DDBJ whole genome shotgun (WGS) entry which is preliminary data.</text>
</comment>
<dbReference type="Gene3D" id="3.30.70.270">
    <property type="match status" value="1"/>
</dbReference>
<keyword evidence="6" id="KW-1185">Reference proteome</keyword>
<dbReference type="Proteomes" id="UP001428290">
    <property type="component" value="Unassembled WGS sequence"/>
</dbReference>
<feature type="region of interest" description="Disordered" evidence="3">
    <location>
        <begin position="185"/>
        <end position="212"/>
    </location>
</feature>
<dbReference type="NCBIfam" id="TIGR02577">
    <property type="entry name" value="cas_TM1794_Cmr2"/>
    <property type="match status" value="1"/>
</dbReference>
<evidence type="ECO:0000313" key="6">
    <source>
        <dbReference type="Proteomes" id="UP001428290"/>
    </source>
</evidence>
<dbReference type="InterPro" id="IPR024615">
    <property type="entry name" value="CRISPR-assoc_Cmr2_N"/>
</dbReference>
<keyword evidence="1" id="KW-0547">Nucleotide-binding</keyword>
<dbReference type="PROSITE" id="PS50887">
    <property type="entry name" value="GGDEF"/>
    <property type="match status" value="1"/>
</dbReference>
<proteinExistence type="predicted"/>
<dbReference type="InterPro" id="IPR000160">
    <property type="entry name" value="GGDEF_dom"/>
</dbReference>
<feature type="domain" description="GGDEF" evidence="4">
    <location>
        <begin position="363"/>
        <end position="499"/>
    </location>
</feature>
<organism evidence="5 6">
    <name type="scientific">Herpetosiphon gulosus</name>
    <dbReference type="NCBI Taxonomy" id="1973496"/>
    <lineage>
        <taxon>Bacteria</taxon>
        <taxon>Bacillati</taxon>
        <taxon>Chloroflexota</taxon>
        <taxon>Chloroflexia</taxon>
        <taxon>Herpetosiphonales</taxon>
        <taxon>Herpetosiphonaceae</taxon>
        <taxon>Herpetosiphon</taxon>
    </lineage>
</organism>
<dbReference type="InterPro" id="IPR043128">
    <property type="entry name" value="Rev_trsase/Diguanyl_cyclase"/>
</dbReference>
<evidence type="ECO:0000256" key="1">
    <source>
        <dbReference type="ARBA" id="ARBA00022741"/>
    </source>
</evidence>
<sequence>MNRSLLLIALGPVQEFIEQARRTRDVWFGSWVLSHLSKKVAQTLPREGLIFPTGESLPSPELERIDPTRERISYSNQILVIVPDARAAITQAYGAFKQEIKLFVNKLDDLLQKDPDRIYKNYPDVDQREQIDLQLFDLFEFQYAHVDLPDDQHYAQQRKKLYQLYTARKNTRSFGSIRWDQSLPRPEREAKLPPAVRRSTKRSNKSSLDGWHTMVTSGDKSGENLSAVDLLKRKLNPHNIDPSYPEGLNGFPSTSHMAALAFAQSMQDSDSTKITQKWAEYIDTLEELDPRFTEFEQLPLRFRNQQLFFGTYDGSLIYESRLGDDIPIPNKESTSEQKSKYDSNLIDARKALRHFLGAKTPIPYYAIIAADGDKMGDLIDSITDVQTHRNLSKAVTDFAQAAAQILEEKYQAAVIYAGGDDVLALLPLHTVLRATKEISDLFVEYMQTLAEQQGVSTPTLSVGVAIVHHLEALQDSIQLARKAEKLAKKPRNALAIILSKRNGSDKTIVGQWNTTFYHHLNDLVKLHCQQTIPDGFIFEFDELLKRFDFGLINEPAELQQTLKIIEHEWQRILKRKQTQHAGKASFLAAEMINLLQSIIGYCASHASNSAKPDQYLRDFIAMNLVARELAMVQALFEKAQSQGVTQ</sequence>
<dbReference type="EMBL" id="BAABRU010000033">
    <property type="protein sequence ID" value="GAA5531110.1"/>
    <property type="molecule type" value="Genomic_DNA"/>
</dbReference>
<dbReference type="RefSeq" id="WP_345724694.1">
    <property type="nucleotide sequence ID" value="NZ_BAABRU010000033.1"/>
</dbReference>
<protein>
    <recommendedName>
        <fullName evidence="4">GGDEF domain-containing protein</fullName>
    </recommendedName>
</protein>
<dbReference type="Pfam" id="PF12469">
    <property type="entry name" value="Cmr2_N"/>
    <property type="match status" value="1"/>
</dbReference>
<name>A0ABP9X6V3_9CHLR</name>
<evidence type="ECO:0000256" key="3">
    <source>
        <dbReference type="SAM" id="MobiDB-lite"/>
    </source>
</evidence>
<evidence type="ECO:0000259" key="4">
    <source>
        <dbReference type="PROSITE" id="PS50887"/>
    </source>
</evidence>
<dbReference type="InterPro" id="IPR054767">
    <property type="entry name" value="Cas10-Cmr2_palm2"/>
</dbReference>
<evidence type="ECO:0000256" key="2">
    <source>
        <dbReference type="ARBA" id="ARBA00023118"/>
    </source>
</evidence>
<dbReference type="Pfam" id="PF22335">
    <property type="entry name" value="Cas10-Cmr2_palm2"/>
    <property type="match status" value="1"/>
</dbReference>
<dbReference type="InterPro" id="IPR013407">
    <property type="entry name" value="CRISPR-assoc_prot_Cmr2"/>
</dbReference>
<dbReference type="Gene3D" id="3.30.70.2220">
    <property type="entry name" value="CRISPR-Cas system, Cmr2 subunit, D1 domain, cysteine cluster"/>
    <property type="match status" value="1"/>
</dbReference>
<gene>
    <name evidence="5" type="ORF">Hgul01_04934</name>
</gene>
<evidence type="ECO:0000313" key="5">
    <source>
        <dbReference type="EMBL" id="GAA5531110.1"/>
    </source>
</evidence>
<reference evidence="5 6" key="1">
    <citation type="submission" date="2024-02" db="EMBL/GenBank/DDBJ databases">
        <title>Herpetosiphon gulosus NBRC 112829.</title>
        <authorList>
            <person name="Ichikawa N."/>
            <person name="Katano-Makiyama Y."/>
            <person name="Hidaka K."/>
        </authorList>
    </citation>
    <scope>NUCLEOTIDE SEQUENCE [LARGE SCALE GENOMIC DNA]</scope>
    <source>
        <strain evidence="5 6">NBRC 112829</strain>
    </source>
</reference>
<accession>A0ABP9X6V3</accession>
<dbReference type="InterPro" id="IPR038242">
    <property type="entry name" value="Cmr2_N"/>
</dbReference>